<dbReference type="InParanoid" id="A0A212EYE9"/>
<name>A0A212EYE9_DANPL</name>
<accession>A0A212EYE9</accession>
<sequence length="44" mass="5193">NGQPRALKDLAREFLQKSIQVNFHDSLEDARTCMQLYKRVASQW</sequence>
<keyword evidence="2" id="KW-1185">Reference proteome</keyword>
<dbReference type="InterPro" id="IPR036397">
    <property type="entry name" value="RNaseH_sf"/>
</dbReference>
<proteinExistence type="predicted"/>
<feature type="non-terminal residue" evidence="1">
    <location>
        <position position="1"/>
    </location>
</feature>
<evidence type="ECO:0000313" key="1">
    <source>
        <dbReference type="EMBL" id="OWR46487.1"/>
    </source>
</evidence>
<dbReference type="Proteomes" id="UP000007151">
    <property type="component" value="Unassembled WGS sequence"/>
</dbReference>
<dbReference type="GO" id="GO:0003676">
    <property type="term" value="F:nucleic acid binding"/>
    <property type="evidence" value="ECO:0007669"/>
    <property type="project" value="InterPro"/>
</dbReference>
<dbReference type="EMBL" id="AGBW02011559">
    <property type="protein sequence ID" value="OWR46487.1"/>
    <property type="molecule type" value="Genomic_DNA"/>
</dbReference>
<organism evidence="1 2">
    <name type="scientific">Danaus plexippus plexippus</name>
    <dbReference type="NCBI Taxonomy" id="278856"/>
    <lineage>
        <taxon>Eukaryota</taxon>
        <taxon>Metazoa</taxon>
        <taxon>Ecdysozoa</taxon>
        <taxon>Arthropoda</taxon>
        <taxon>Hexapoda</taxon>
        <taxon>Insecta</taxon>
        <taxon>Pterygota</taxon>
        <taxon>Neoptera</taxon>
        <taxon>Endopterygota</taxon>
        <taxon>Lepidoptera</taxon>
        <taxon>Glossata</taxon>
        <taxon>Ditrysia</taxon>
        <taxon>Papilionoidea</taxon>
        <taxon>Nymphalidae</taxon>
        <taxon>Danainae</taxon>
        <taxon>Danaini</taxon>
        <taxon>Danaina</taxon>
        <taxon>Danaus</taxon>
        <taxon>Danaus</taxon>
    </lineage>
</organism>
<dbReference type="InterPro" id="IPR012337">
    <property type="entry name" value="RNaseH-like_sf"/>
</dbReference>
<comment type="caution">
    <text evidence="1">The sequence shown here is derived from an EMBL/GenBank/DDBJ whole genome shotgun (WGS) entry which is preliminary data.</text>
</comment>
<evidence type="ECO:0000313" key="2">
    <source>
        <dbReference type="Proteomes" id="UP000007151"/>
    </source>
</evidence>
<reference evidence="1 2" key="1">
    <citation type="journal article" date="2011" name="Cell">
        <title>The monarch butterfly genome yields insights into long-distance migration.</title>
        <authorList>
            <person name="Zhan S."/>
            <person name="Merlin C."/>
            <person name="Boore J.L."/>
            <person name="Reppert S.M."/>
        </authorList>
    </citation>
    <scope>NUCLEOTIDE SEQUENCE [LARGE SCALE GENOMIC DNA]</scope>
    <source>
        <strain evidence="1">F-2</strain>
    </source>
</reference>
<dbReference type="SUPFAM" id="SSF53098">
    <property type="entry name" value="Ribonuclease H-like"/>
    <property type="match status" value="1"/>
</dbReference>
<dbReference type="KEGG" id="dpl:KGM_203061B"/>
<gene>
    <name evidence="1" type="ORF">KGM_203061B</name>
</gene>
<dbReference type="AlphaFoldDB" id="A0A212EYE9"/>
<dbReference type="Gene3D" id="3.30.420.10">
    <property type="entry name" value="Ribonuclease H-like superfamily/Ribonuclease H"/>
    <property type="match status" value="1"/>
</dbReference>
<protein>
    <submittedName>
        <fullName evidence="1">Uncharacterized protein</fullName>
    </submittedName>
</protein>